<name>A0A7J8JFQ4_ROUAE</name>
<comment type="caution">
    <text evidence="1">The sequence shown here is derived from an EMBL/GenBank/DDBJ whole genome shotgun (WGS) entry which is preliminary data.</text>
</comment>
<proteinExistence type="predicted"/>
<organism evidence="1 2">
    <name type="scientific">Rousettus aegyptiacus</name>
    <name type="common">Egyptian fruit bat</name>
    <name type="synonym">Pteropus aegyptiacus</name>
    <dbReference type="NCBI Taxonomy" id="9407"/>
    <lineage>
        <taxon>Eukaryota</taxon>
        <taxon>Metazoa</taxon>
        <taxon>Chordata</taxon>
        <taxon>Craniata</taxon>
        <taxon>Vertebrata</taxon>
        <taxon>Euteleostomi</taxon>
        <taxon>Mammalia</taxon>
        <taxon>Eutheria</taxon>
        <taxon>Laurasiatheria</taxon>
        <taxon>Chiroptera</taxon>
        <taxon>Yinpterochiroptera</taxon>
        <taxon>Pteropodoidea</taxon>
        <taxon>Pteropodidae</taxon>
        <taxon>Rousettinae</taxon>
        <taxon>Rousettus</taxon>
    </lineage>
</organism>
<keyword evidence="2" id="KW-1185">Reference proteome</keyword>
<dbReference type="Proteomes" id="UP000593571">
    <property type="component" value="Unassembled WGS sequence"/>
</dbReference>
<reference evidence="1 2" key="1">
    <citation type="journal article" date="2020" name="Nature">
        <title>Six reference-quality genomes reveal evolution of bat adaptations.</title>
        <authorList>
            <person name="Jebb D."/>
            <person name="Huang Z."/>
            <person name="Pippel M."/>
            <person name="Hughes G.M."/>
            <person name="Lavrichenko K."/>
            <person name="Devanna P."/>
            <person name="Winkler S."/>
            <person name="Jermiin L.S."/>
            <person name="Skirmuntt E.C."/>
            <person name="Katzourakis A."/>
            <person name="Burkitt-Gray L."/>
            <person name="Ray D.A."/>
            <person name="Sullivan K.A.M."/>
            <person name="Roscito J.G."/>
            <person name="Kirilenko B.M."/>
            <person name="Davalos L.M."/>
            <person name="Corthals A.P."/>
            <person name="Power M.L."/>
            <person name="Jones G."/>
            <person name="Ransome R.D."/>
            <person name="Dechmann D.K.N."/>
            <person name="Locatelli A.G."/>
            <person name="Puechmaille S.J."/>
            <person name="Fedrigo O."/>
            <person name="Jarvis E.D."/>
            <person name="Hiller M."/>
            <person name="Vernes S.C."/>
            <person name="Myers E.W."/>
            <person name="Teeling E.C."/>
        </authorList>
    </citation>
    <scope>NUCLEOTIDE SEQUENCE [LARGE SCALE GENOMIC DNA]</scope>
    <source>
        <strain evidence="1">MRouAeg1</strain>
        <tissue evidence="1">Muscle</tissue>
    </source>
</reference>
<gene>
    <name evidence="1" type="ORF">HJG63_010115</name>
</gene>
<protein>
    <submittedName>
        <fullName evidence="1">Uncharacterized protein</fullName>
    </submittedName>
</protein>
<dbReference type="AlphaFoldDB" id="A0A7J8JFQ4"/>
<dbReference type="EMBL" id="JACASE010000002">
    <property type="protein sequence ID" value="KAF6495716.1"/>
    <property type="molecule type" value="Genomic_DNA"/>
</dbReference>
<sequence length="149" mass="16895">MYPFGHTLGMIRVEDAYLGEYWLWELDKAPCPSIQVSLRLRVSSWVRPGTVRLWARVTLADEKLVDMFLAAMGLLDSRDSSLLSFCPYWYGPEFKGLFDTVICVTKVIVTCNSTGSQPFLPLGQKAGSWFLMNDVILGSWEGITRKSIY</sequence>
<evidence type="ECO:0000313" key="1">
    <source>
        <dbReference type="EMBL" id="KAF6495716.1"/>
    </source>
</evidence>
<evidence type="ECO:0000313" key="2">
    <source>
        <dbReference type="Proteomes" id="UP000593571"/>
    </source>
</evidence>
<accession>A0A7J8JFQ4</accession>